<feature type="domain" description="N-acetyltransferase" evidence="1">
    <location>
        <begin position="1"/>
        <end position="148"/>
    </location>
</feature>
<evidence type="ECO:0000313" key="2">
    <source>
        <dbReference type="EMBL" id="MBU3877173.1"/>
    </source>
</evidence>
<dbReference type="PROSITE" id="PS51186">
    <property type="entry name" value="GNAT"/>
    <property type="match status" value="1"/>
</dbReference>
<proteinExistence type="predicted"/>
<dbReference type="GO" id="GO:0016746">
    <property type="term" value="F:acyltransferase activity"/>
    <property type="evidence" value="ECO:0007669"/>
    <property type="project" value="UniProtKB-KW"/>
</dbReference>
<gene>
    <name evidence="2" type="ORF">HGO97_015310</name>
</gene>
<protein>
    <submittedName>
        <fullName evidence="2">GNAT family N-acetyltransferase</fullName>
        <ecNumber evidence="2">2.3.1.-</ecNumber>
    </submittedName>
</protein>
<name>A0ABS6D6D7_9FIRM</name>
<sequence length="148" mass="17140">MRIRAYQPSDCEEMAELFYNTVHTVNAKDYTKEQLDVWATGRVDLGKWNQSFQEHDTVVAVEDERIIGFGDMNNTGYLDRLYVHKDYQNKGVATALCNKLEQAVQGKIITHASITARPFFEKRGYKVIKEQQVARQGIMLTNFIMEKE</sequence>
<comment type="caution">
    <text evidence="2">The sequence shown here is derived from an EMBL/GenBank/DDBJ whole genome shotgun (WGS) entry which is preliminary data.</text>
</comment>
<accession>A0ABS6D6D7</accession>
<dbReference type="EC" id="2.3.1.-" evidence="2"/>
<dbReference type="PANTHER" id="PTHR43451:SF1">
    <property type="entry name" value="ACETYLTRANSFERASE"/>
    <property type="match status" value="1"/>
</dbReference>
<dbReference type="Proteomes" id="UP000723714">
    <property type="component" value="Unassembled WGS sequence"/>
</dbReference>
<organism evidence="2 3">
    <name type="scientific">Faecalicatena faecalis</name>
    <dbReference type="NCBI Taxonomy" id="2726362"/>
    <lineage>
        <taxon>Bacteria</taxon>
        <taxon>Bacillati</taxon>
        <taxon>Bacillota</taxon>
        <taxon>Clostridia</taxon>
        <taxon>Lachnospirales</taxon>
        <taxon>Lachnospiraceae</taxon>
        <taxon>Faecalicatena</taxon>
    </lineage>
</organism>
<keyword evidence="2" id="KW-0012">Acyltransferase</keyword>
<keyword evidence="3" id="KW-1185">Reference proteome</keyword>
<dbReference type="InterPro" id="IPR000182">
    <property type="entry name" value="GNAT_dom"/>
</dbReference>
<reference evidence="2 3" key="1">
    <citation type="submission" date="2021-06" db="EMBL/GenBank/DDBJ databases">
        <title>Faecalicatena sp. nov. isolated from porcine feces.</title>
        <authorList>
            <person name="Oh B.S."/>
            <person name="Lee J.H."/>
        </authorList>
    </citation>
    <scope>NUCLEOTIDE SEQUENCE [LARGE SCALE GENOMIC DNA]</scope>
    <source>
        <strain evidence="2 3">AGMB00832</strain>
    </source>
</reference>
<keyword evidence="2" id="KW-0808">Transferase</keyword>
<dbReference type="InterPro" id="IPR052564">
    <property type="entry name" value="N-acetyltrans/Recomb-assoc"/>
</dbReference>
<evidence type="ECO:0000259" key="1">
    <source>
        <dbReference type="PROSITE" id="PS51186"/>
    </source>
</evidence>
<evidence type="ECO:0000313" key="3">
    <source>
        <dbReference type="Proteomes" id="UP000723714"/>
    </source>
</evidence>
<dbReference type="CDD" id="cd04301">
    <property type="entry name" value="NAT_SF"/>
    <property type="match status" value="1"/>
</dbReference>
<dbReference type="Pfam" id="PF13673">
    <property type="entry name" value="Acetyltransf_10"/>
    <property type="match status" value="1"/>
</dbReference>
<dbReference type="EMBL" id="JABACJ020000016">
    <property type="protein sequence ID" value="MBU3877173.1"/>
    <property type="molecule type" value="Genomic_DNA"/>
</dbReference>
<dbReference type="RefSeq" id="WP_216243425.1">
    <property type="nucleotide sequence ID" value="NZ_JABACJ020000016.1"/>
</dbReference>
<dbReference type="PANTHER" id="PTHR43451">
    <property type="entry name" value="ACETYLTRANSFERASE (GNAT) FAMILY PROTEIN"/>
    <property type="match status" value="1"/>
</dbReference>